<dbReference type="InterPro" id="IPR051920">
    <property type="entry name" value="MPT_Adenylyltrnsfr/MoaC-Rel"/>
</dbReference>
<name>A0A0M9X7R2_9ACTN</name>
<dbReference type="CDD" id="cd00886">
    <property type="entry name" value="MogA_MoaB"/>
    <property type="match status" value="1"/>
</dbReference>
<dbReference type="Gene3D" id="3.40.980.10">
    <property type="entry name" value="MoaB/Mog-like domain"/>
    <property type="match status" value="1"/>
</dbReference>
<protein>
    <submittedName>
        <fullName evidence="4">Molybdenum cofactor synthesis protein</fullName>
    </submittedName>
</protein>
<evidence type="ECO:0000259" key="3">
    <source>
        <dbReference type="SMART" id="SM00852"/>
    </source>
</evidence>
<dbReference type="PANTHER" id="PTHR43764">
    <property type="entry name" value="MOLYBDENUM COFACTOR BIOSYNTHESIS"/>
    <property type="match status" value="1"/>
</dbReference>
<organism evidence="4 5">
    <name type="scientific">Streptomyces caelestis</name>
    <dbReference type="NCBI Taxonomy" id="36816"/>
    <lineage>
        <taxon>Bacteria</taxon>
        <taxon>Bacillati</taxon>
        <taxon>Actinomycetota</taxon>
        <taxon>Actinomycetes</taxon>
        <taxon>Kitasatosporales</taxon>
        <taxon>Streptomycetaceae</taxon>
        <taxon>Streptomyces</taxon>
    </lineage>
</organism>
<dbReference type="EMBL" id="LGCN01000201">
    <property type="protein sequence ID" value="KOT37028.1"/>
    <property type="molecule type" value="Genomic_DNA"/>
</dbReference>
<dbReference type="InterPro" id="IPR008284">
    <property type="entry name" value="MoCF_biosynth_CS"/>
</dbReference>
<keyword evidence="2" id="KW-0501">Molybdenum cofactor biosynthesis</keyword>
<dbReference type="GO" id="GO:0006777">
    <property type="term" value="P:Mo-molybdopterin cofactor biosynthetic process"/>
    <property type="evidence" value="ECO:0007669"/>
    <property type="project" value="UniProtKB-KW"/>
</dbReference>
<dbReference type="PANTHER" id="PTHR43764:SF1">
    <property type="entry name" value="MOLYBDOPTERIN MOLYBDOTRANSFERASE"/>
    <property type="match status" value="1"/>
</dbReference>
<dbReference type="UniPathway" id="UPA00344"/>
<dbReference type="SMART" id="SM00852">
    <property type="entry name" value="MoCF_biosynth"/>
    <property type="match status" value="1"/>
</dbReference>
<reference evidence="4 5" key="1">
    <citation type="submission" date="2015-07" db="EMBL/GenBank/DDBJ databases">
        <authorList>
            <person name="Noorani M."/>
        </authorList>
    </citation>
    <scope>NUCLEOTIDE SEQUENCE [LARGE SCALE GENOMIC DNA]</scope>
    <source>
        <strain evidence="4 5">NRRL B-24567</strain>
    </source>
</reference>
<comment type="caution">
    <text evidence="4">The sequence shown here is derived from an EMBL/GenBank/DDBJ whole genome shotgun (WGS) entry which is preliminary data.</text>
</comment>
<dbReference type="Proteomes" id="UP000037773">
    <property type="component" value="Unassembled WGS sequence"/>
</dbReference>
<dbReference type="OrthoDB" id="9794429at2"/>
<dbReference type="InterPro" id="IPR036425">
    <property type="entry name" value="MoaB/Mog-like_dom_sf"/>
</dbReference>
<accession>A0A0M9X7R2</accession>
<comment type="pathway">
    <text evidence="1">Cofactor biosynthesis; molybdopterin biosynthesis.</text>
</comment>
<evidence type="ECO:0000313" key="4">
    <source>
        <dbReference type="EMBL" id="KOT37028.1"/>
    </source>
</evidence>
<keyword evidence="5" id="KW-1185">Reference proteome</keyword>
<evidence type="ECO:0000313" key="5">
    <source>
        <dbReference type="Proteomes" id="UP000037773"/>
    </source>
</evidence>
<evidence type="ECO:0000256" key="1">
    <source>
        <dbReference type="ARBA" id="ARBA00005046"/>
    </source>
</evidence>
<dbReference type="PATRIC" id="fig|36816.3.peg.4658"/>
<feature type="domain" description="MoaB/Mog" evidence="3">
    <location>
        <begin position="18"/>
        <end position="160"/>
    </location>
</feature>
<proteinExistence type="predicted"/>
<dbReference type="Pfam" id="PF00994">
    <property type="entry name" value="MoCF_biosynth"/>
    <property type="match status" value="1"/>
</dbReference>
<evidence type="ECO:0000256" key="2">
    <source>
        <dbReference type="ARBA" id="ARBA00023150"/>
    </source>
</evidence>
<gene>
    <name evidence="4" type="ORF">ADK41_21520</name>
</gene>
<dbReference type="RefSeq" id="WP_030821885.1">
    <property type="nucleotide sequence ID" value="NZ_LGCN01000201.1"/>
</dbReference>
<dbReference type="SUPFAM" id="SSF53218">
    <property type="entry name" value="Molybdenum cofactor biosynthesis proteins"/>
    <property type="match status" value="1"/>
</dbReference>
<sequence>MTPDASIGGALLAPYRALVVTASNRAAAGVYEDKGGPLVAEGLRRFGFAVDGPQVVPDGDPVEAALRAGVDAGYDVVVTTGGTGVSPTDRTPEATRRVIDHEVPGIAEAIRAYGRDKVPTAALSRGLAGVAGSTLIVNLPGSGGGVKDGLAVLEPLLRHAVDQLRGGDHPRPDATGGGAS</sequence>
<dbReference type="NCBIfam" id="TIGR00177">
    <property type="entry name" value="molyb_syn"/>
    <property type="match status" value="1"/>
</dbReference>
<dbReference type="InterPro" id="IPR001453">
    <property type="entry name" value="MoaB/Mog_dom"/>
</dbReference>
<dbReference type="AlphaFoldDB" id="A0A0M9X7R2"/>
<dbReference type="PROSITE" id="PS01078">
    <property type="entry name" value="MOCF_BIOSYNTHESIS_1"/>
    <property type="match status" value="1"/>
</dbReference>